<keyword evidence="1" id="KW-0812">Transmembrane</keyword>
<comment type="caution">
    <text evidence="2">The sequence shown here is derived from an EMBL/GenBank/DDBJ whole genome shotgun (WGS) entry which is preliminary data.</text>
</comment>
<evidence type="ECO:0000313" key="2">
    <source>
        <dbReference type="EMBL" id="KJY81971.1"/>
    </source>
</evidence>
<keyword evidence="1" id="KW-0472">Membrane</keyword>
<feature type="transmembrane region" description="Helical" evidence="1">
    <location>
        <begin position="57"/>
        <end position="76"/>
    </location>
</feature>
<feature type="transmembrane region" description="Helical" evidence="1">
    <location>
        <begin position="82"/>
        <end position="101"/>
    </location>
</feature>
<feature type="transmembrane region" description="Helical" evidence="1">
    <location>
        <begin position="27"/>
        <end position="45"/>
    </location>
</feature>
<dbReference type="STRING" id="579748.TW81_16620"/>
<accession>A0A0F4NIT4</accession>
<dbReference type="RefSeq" id="WP_045956854.1">
    <property type="nucleotide sequence ID" value="NZ_JXXV01000028.1"/>
</dbReference>
<evidence type="ECO:0000256" key="1">
    <source>
        <dbReference type="SAM" id="Phobius"/>
    </source>
</evidence>
<sequence>MRQLLTVLSAVVLFAYPFAVYFGIDKYGLSMVGILLFAAMGVRLLSVQRTQLQELKYVARITAITGMSLVGLGILFKQHGWLTFYPVIVNLCMLVVFASSLKQPQTIIERLARLQEPNLPPSGVNYTRKITVVWCLFFIFNGLAALYTCFQPLKVWTLYNGLISYLLAGSLFAIEWVARQFIRKDHQTK</sequence>
<dbReference type="OrthoDB" id="8537043at2"/>
<dbReference type="Proteomes" id="UP000033673">
    <property type="component" value="Unassembled WGS sequence"/>
</dbReference>
<keyword evidence="1" id="KW-1133">Transmembrane helix</keyword>
<dbReference type="PATRIC" id="fig|579748.3.peg.3433"/>
<protein>
    <submittedName>
        <fullName evidence="2">DNA gyrase subunit B</fullName>
    </submittedName>
</protein>
<proteinExistence type="predicted"/>
<name>A0A0F4NIT4_9VIBR</name>
<organism evidence="2 3">
    <name type="scientific">Vibrio galatheae</name>
    <dbReference type="NCBI Taxonomy" id="579748"/>
    <lineage>
        <taxon>Bacteria</taxon>
        <taxon>Pseudomonadati</taxon>
        <taxon>Pseudomonadota</taxon>
        <taxon>Gammaproteobacteria</taxon>
        <taxon>Vibrionales</taxon>
        <taxon>Vibrionaceae</taxon>
        <taxon>Vibrio</taxon>
    </lineage>
</organism>
<feature type="transmembrane region" description="Helical" evidence="1">
    <location>
        <begin position="130"/>
        <end position="150"/>
    </location>
</feature>
<evidence type="ECO:0000313" key="3">
    <source>
        <dbReference type="Proteomes" id="UP000033673"/>
    </source>
</evidence>
<keyword evidence="3" id="KW-1185">Reference proteome</keyword>
<dbReference type="AlphaFoldDB" id="A0A0F4NIT4"/>
<reference evidence="2 3" key="1">
    <citation type="journal article" date="2015" name="BMC Genomics">
        <title>Genome mining reveals unlocked bioactive potential of marine Gram-negative bacteria.</title>
        <authorList>
            <person name="Machado H."/>
            <person name="Sonnenschein E.C."/>
            <person name="Melchiorsen J."/>
            <person name="Gram L."/>
        </authorList>
    </citation>
    <scope>NUCLEOTIDE SEQUENCE [LARGE SCALE GENOMIC DNA]</scope>
    <source>
        <strain evidence="2 3">S2757</strain>
    </source>
</reference>
<dbReference type="EMBL" id="JXXV01000028">
    <property type="protein sequence ID" value="KJY81971.1"/>
    <property type="molecule type" value="Genomic_DNA"/>
</dbReference>
<gene>
    <name evidence="2" type="ORF">TW81_16620</name>
</gene>
<feature type="transmembrane region" description="Helical" evidence="1">
    <location>
        <begin position="156"/>
        <end position="178"/>
    </location>
</feature>